<evidence type="ECO:0000313" key="1">
    <source>
        <dbReference type="Proteomes" id="UP000887563"/>
    </source>
</evidence>
<dbReference type="SUPFAM" id="SSF56104">
    <property type="entry name" value="SAICAR synthase-like"/>
    <property type="match status" value="1"/>
</dbReference>
<keyword evidence="1" id="KW-1185">Reference proteome</keyword>
<accession>A0A914MXG8</accession>
<dbReference type="AlphaFoldDB" id="A0A914MXG8"/>
<protein>
    <submittedName>
        <fullName evidence="2">Uncharacterized protein</fullName>
    </submittedName>
</protein>
<reference evidence="2" key="1">
    <citation type="submission" date="2022-11" db="UniProtKB">
        <authorList>
            <consortium name="WormBaseParasite"/>
        </authorList>
    </citation>
    <scope>IDENTIFICATION</scope>
</reference>
<evidence type="ECO:0000313" key="2">
    <source>
        <dbReference type="WBParaSite" id="Minc3s02662g31100"/>
    </source>
</evidence>
<dbReference type="Proteomes" id="UP000887563">
    <property type="component" value="Unplaced"/>
</dbReference>
<sequence length="77" mass="8888">MEVSGFPHQVGGHFGILSISGHVCKLLNQREYEFYLQLDPRFKPFTAKFCGKLDSPTSPFVLLFNDTLFFSQFNHIF</sequence>
<dbReference type="WBParaSite" id="Minc3s02662g31100">
    <property type="protein sequence ID" value="Minc3s02662g31100"/>
    <property type="gene ID" value="Minc3s02662g31100"/>
</dbReference>
<organism evidence="1 2">
    <name type="scientific">Meloidogyne incognita</name>
    <name type="common">Southern root-knot nematode worm</name>
    <name type="synonym">Oxyuris incognita</name>
    <dbReference type="NCBI Taxonomy" id="6306"/>
    <lineage>
        <taxon>Eukaryota</taxon>
        <taxon>Metazoa</taxon>
        <taxon>Ecdysozoa</taxon>
        <taxon>Nematoda</taxon>
        <taxon>Chromadorea</taxon>
        <taxon>Rhabditida</taxon>
        <taxon>Tylenchina</taxon>
        <taxon>Tylenchomorpha</taxon>
        <taxon>Tylenchoidea</taxon>
        <taxon>Meloidogynidae</taxon>
        <taxon>Meloidogyninae</taxon>
        <taxon>Meloidogyne</taxon>
        <taxon>Meloidogyne incognita group</taxon>
    </lineage>
</organism>
<name>A0A914MXG8_MELIC</name>
<proteinExistence type="predicted"/>